<dbReference type="Gene3D" id="2.60.40.1890">
    <property type="entry name" value="PCu(A)C copper chaperone"/>
    <property type="match status" value="1"/>
</dbReference>
<gene>
    <name evidence="2" type="ORF">PZA18_04620</name>
</gene>
<evidence type="ECO:0000313" key="3">
    <source>
        <dbReference type="Proteomes" id="UP001172778"/>
    </source>
</evidence>
<dbReference type="EMBL" id="JARRAF010000004">
    <property type="protein sequence ID" value="MDK2123332.1"/>
    <property type="molecule type" value="Genomic_DNA"/>
</dbReference>
<comment type="caution">
    <text evidence="2">The sequence shown here is derived from an EMBL/GenBank/DDBJ whole genome shotgun (WGS) entry which is preliminary data.</text>
</comment>
<feature type="chain" id="PRO_5045683443" evidence="1">
    <location>
        <begin position="20"/>
        <end position="157"/>
    </location>
</feature>
<sequence length="157" mass="16699">MRLMVTLAFALLMGGLVQASDVKQGALEIQQPWARASIPGTTTGAIYLKLGNSADVPDALVGAKADGLADRIELHTHVHEKGVMKMRQVSKVVVPAKGSIALQPGAEHIMLFGLKRALKSGEKIPLTLQFEKAGMVAVEVKVEAIDANPADMQKKAH</sequence>
<dbReference type="InterPro" id="IPR058248">
    <property type="entry name" value="Lxx211020-like"/>
</dbReference>
<keyword evidence="1" id="KW-0732">Signal</keyword>
<dbReference type="InterPro" id="IPR007410">
    <property type="entry name" value="LpqE-like"/>
</dbReference>
<accession>A0ABT7DTC3</accession>
<reference evidence="2" key="1">
    <citation type="submission" date="2023-03" db="EMBL/GenBank/DDBJ databases">
        <title>Chitinimonas shenzhenensis gen. nov., sp. nov., a novel member of family Burkholderiaceae isolated from activated sludge collected in Shen Zhen, China.</title>
        <authorList>
            <person name="Wang X."/>
        </authorList>
    </citation>
    <scope>NUCLEOTIDE SEQUENCE</scope>
    <source>
        <strain evidence="2">DQS-5</strain>
    </source>
</reference>
<keyword evidence="3" id="KW-1185">Reference proteome</keyword>
<feature type="signal peptide" evidence="1">
    <location>
        <begin position="1"/>
        <end position="19"/>
    </location>
</feature>
<dbReference type="RefSeq" id="WP_284099622.1">
    <property type="nucleotide sequence ID" value="NZ_JARRAF010000004.1"/>
</dbReference>
<evidence type="ECO:0000313" key="2">
    <source>
        <dbReference type="EMBL" id="MDK2123332.1"/>
    </source>
</evidence>
<proteinExistence type="predicted"/>
<dbReference type="Proteomes" id="UP001172778">
    <property type="component" value="Unassembled WGS sequence"/>
</dbReference>
<name>A0ABT7DTC3_9NEIS</name>
<dbReference type="Pfam" id="PF04314">
    <property type="entry name" value="PCuAC"/>
    <property type="match status" value="1"/>
</dbReference>
<evidence type="ECO:0000256" key="1">
    <source>
        <dbReference type="SAM" id="SignalP"/>
    </source>
</evidence>
<dbReference type="SUPFAM" id="SSF110087">
    <property type="entry name" value="DR1885-like metal-binding protein"/>
    <property type="match status" value="1"/>
</dbReference>
<dbReference type="PANTHER" id="PTHR36302:SF1">
    <property type="entry name" value="COPPER CHAPERONE PCU(A)C"/>
    <property type="match status" value="1"/>
</dbReference>
<dbReference type="InterPro" id="IPR036182">
    <property type="entry name" value="PCuAC_sf"/>
</dbReference>
<dbReference type="PANTHER" id="PTHR36302">
    <property type="entry name" value="BLR7088 PROTEIN"/>
    <property type="match status" value="1"/>
</dbReference>
<protein>
    <submittedName>
        <fullName evidence="2">Copper chaperone PCu(A)C</fullName>
    </submittedName>
</protein>
<organism evidence="2 3">
    <name type="scientific">Parachitinimonas caeni</name>
    <dbReference type="NCBI Taxonomy" id="3031301"/>
    <lineage>
        <taxon>Bacteria</taxon>
        <taxon>Pseudomonadati</taxon>
        <taxon>Pseudomonadota</taxon>
        <taxon>Betaproteobacteria</taxon>
        <taxon>Neisseriales</taxon>
        <taxon>Chitinibacteraceae</taxon>
        <taxon>Parachitinimonas</taxon>
    </lineage>
</organism>